<dbReference type="EMBL" id="OMOD01000170">
    <property type="protein sequence ID" value="SPF47321.1"/>
    <property type="molecule type" value="Genomic_DNA"/>
</dbReference>
<feature type="transmembrane region" description="Helical" evidence="1">
    <location>
        <begin position="12"/>
        <end position="33"/>
    </location>
</feature>
<keyword evidence="1" id="KW-0472">Membrane</keyword>
<gene>
    <name evidence="2" type="ORF">SBA1_730031</name>
</gene>
<evidence type="ECO:0000313" key="3">
    <source>
        <dbReference type="Proteomes" id="UP000238701"/>
    </source>
</evidence>
<organism evidence="2 3">
    <name type="scientific">Candidatus Sulfotelmatobacter kueseliae</name>
    <dbReference type="NCBI Taxonomy" id="2042962"/>
    <lineage>
        <taxon>Bacteria</taxon>
        <taxon>Pseudomonadati</taxon>
        <taxon>Acidobacteriota</taxon>
        <taxon>Terriglobia</taxon>
        <taxon>Terriglobales</taxon>
        <taxon>Candidatus Korobacteraceae</taxon>
        <taxon>Candidatus Sulfotelmatobacter</taxon>
    </lineage>
</organism>
<sequence>MGHTLKTLRLVQWLMLASILLYVIVAEVVAPSIRPVKPTLGYLFATIAVTIVGVIFVVRRTLVLKAEESLATRPDDSLSLSHWRTGYIMTYALCETLALFGFALRFLGGNLQQSLPFYIGGFTLMLFFRPRAPVSPSST</sequence>
<accession>A0A2U3L5Y8</accession>
<dbReference type="OrthoDB" id="9963864at2"/>
<keyword evidence="1" id="KW-0812">Transmembrane</keyword>
<name>A0A2U3L5Y8_9BACT</name>
<protein>
    <submittedName>
        <fullName evidence="2">Uncharacterized protein</fullName>
    </submittedName>
</protein>
<evidence type="ECO:0000256" key="1">
    <source>
        <dbReference type="SAM" id="Phobius"/>
    </source>
</evidence>
<keyword evidence="1" id="KW-1133">Transmembrane helix</keyword>
<feature type="transmembrane region" description="Helical" evidence="1">
    <location>
        <begin position="88"/>
        <end position="108"/>
    </location>
</feature>
<feature type="transmembrane region" description="Helical" evidence="1">
    <location>
        <begin position="40"/>
        <end position="58"/>
    </location>
</feature>
<feature type="transmembrane region" description="Helical" evidence="1">
    <location>
        <begin position="115"/>
        <end position="132"/>
    </location>
</feature>
<reference evidence="3" key="1">
    <citation type="submission" date="2018-02" db="EMBL/GenBank/DDBJ databases">
        <authorList>
            <person name="Hausmann B."/>
        </authorList>
    </citation>
    <scope>NUCLEOTIDE SEQUENCE [LARGE SCALE GENOMIC DNA]</scope>
    <source>
        <strain evidence="3">Peat soil MAG SbA1</strain>
    </source>
</reference>
<dbReference type="Proteomes" id="UP000238701">
    <property type="component" value="Unassembled WGS sequence"/>
</dbReference>
<proteinExistence type="predicted"/>
<evidence type="ECO:0000313" key="2">
    <source>
        <dbReference type="EMBL" id="SPF47321.1"/>
    </source>
</evidence>
<dbReference type="AlphaFoldDB" id="A0A2U3L5Y8"/>